<evidence type="ECO:0000313" key="2">
    <source>
        <dbReference type="EMBL" id="GLW95372.1"/>
    </source>
</evidence>
<feature type="transmembrane region" description="Helical" evidence="1">
    <location>
        <begin position="254"/>
        <end position="278"/>
    </location>
</feature>
<comment type="caution">
    <text evidence="2">The sequence shown here is derived from an EMBL/GenBank/DDBJ whole genome shotgun (WGS) entry which is preliminary data.</text>
</comment>
<keyword evidence="3" id="KW-1185">Reference proteome</keyword>
<feature type="transmembrane region" description="Helical" evidence="1">
    <location>
        <begin position="21"/>
        <end position="42"/>
    </location>
</feature>
<feature type="transmembrane region" description="Helical" evidence="1">
    <location>
        <begin position="165"/>
        <end position="184"/>
    </location>
</feature>
<dbReference type="RefSeq" id="WP_285613186.1">
    <property type="nucleotide sequence ID" value="NZ_BSSD01000013.1"/>
</dbReference>
<protein>
    <submittedName>
        <fullName evidence="2">Uncharacterized protein</fullName>
    </submittedName>
</protein>
<reference evidence="2" key="1">
    <citation type="submission" date="2023-02" db="EMBL/GenBank/DDBJ databases">
        <title>Actinokineospora globicatena NBRC 15670.</title>
        <authorList>
            <person name="Ichikawa N."/>
            <person name="Sato H."/>
            <person name="Tonouchi N."/>
        </authorList>
    </citation>
    <scope>NUCLEOTIDE SEQUENCE</scope>
    <source>
        <strain evidence="2">NBRC 15670</strain>
    </source>
</reference>
<feature type="transmembrane region" description="Helical" evidence="1">
    <location>
        <begin position="222"/>
        <end position="242"/>
    </location>
</feature>
<evidence type="ECO:0000313" key="3">
    <source>
        <dbReference type="Proteomes" id="UP001165042"/>
    </source>
</evidence>
<proteinExistence type="predicted"/>
<organism evidence="2 3">
    <name type="scientific">Actinokineospora globicatena</name>
    <dbReference type="NCBI Taxonomy" id="103729"/>
    <lineage>
        <taxon>Bacteria</taxon>
        <taxon>Bacillati</taxon>
        <taxon>Actinomycetota</taxon>
        <taxon>Actinomycetes</taxon>
        <taxon>Pseudonocardiales</taxon>
        <taxon>Pseudonocardiaceae</taxon>
        <taxon>Actinokineospora</taxon>
    </lineage>
</organism>
<accession>A0A9W6VBJ4</accession>
<keyword evidence="1" id="KW-0472">Membrane</keyword>
<sequence>MSTIAPVTTPDVAAPSVTVRALVPGGLIVLLFLACGVLALLAPNRDDGRGISRITIEHADGLYALIPGEVLDCVRQDDRTAVCTMDVLGKPLRVATTYDEYPSRDATCVASYAGQARSCVPNYSSDTSLSLGAVLADGLGLTRAEFDTVAASAMPWWRFDNGMPIVVPFMLFVLPLAAALVVGFSGPAPAAKATLLMVGVAVGWLALLAFSKGLFSGVFADWLQPAAVIGGCTVLAWQWALTRPGWRTGWARGVVAYVAGTVPCVVALAFMLVGGGYVD</sequence>
<keyword evidence="1" id="KW-0812">Transmembrane</keyword>
<evidence type="ECO:0000256" key="1">
    <source>
        <dbReference type="SAM" id="Phobius"/>
    </source>
</evidence>
<dbReference type="EMBL" id="BSSD01000013">
    <property type="protein sequence ID" value="GLW95372.1"/>
    <property type="molecule type" value="Genomic_DNA"/>
</dbReference>
<dbReference type="AlphaFoldDB" id="A0A9W6VBJ4"/>
<dbReference type="Proteomes" id="UP001165042">
    <property type="component" value="Unassembled WGS sequence"/>
</dbReference>
<gene>
    <name evidence="2" type="ORF">Aglo03_61880</name>
</gene>
<keyword evidence="1" id="KW-1133">Transmembrane helix</keyword>
<name>A0A9W6VBJ4_9PSEU</name>
<feature type="transmembrane region" description="Helical" evidence="1">
    <location>
        <begin position="190"/>
        <end position="210"/>
    </location>
</feature>